<gene>
    <name evidence="2" type="ORF">BaRGS_00039709</name>
</gene>
<evidence type="ECO:0000313" key="3">
    <source>
        <dbReference type="Proteomes" id="UP001519460"/>
    </source>
</evidence>
<sequence length="91" mass="10343">MDCPRNDKSLTKHTDNSGQADSSDWWTQCYILEQKIDQQSLAHTLPTLCPQQVRHTCDHFTRAQSRPLSSRIAPPNATTATPPTPLQRFPR</sequence>
<reference evidence="2 3" key="1">
    <citation type="journal article" date="2023" name="Sci. Data">
        <title>Genome assembly of the Korean intertidal mud-creeper Batillaria attramentaria.</title>
        <authorList>
            <person name="Patra A.K."/>
            <person name="Ho P.T."/>
            <person name="Jun S."/>
            <person name="Lee S.J."/>
            <person name="Kim Y."/>
            <person name="Won Y.J."/>
        </authorList>
    </citation>
    <scope>NUCLEOTIDE SEQUENCE [LARGE SCALE GENOMIC DNA]</scope>
    <source>
        <strain evidence="2">Wonlab-2016</strain>
    </source>
</reference>
<accession>A0ABD0J2H3</accession>
<keyword evidence="3" id="KW-1185">Reference proteome</keyword>
<evidence type="ECO:0000256" key="1">
    <source>
        <dbReference type="SAM" id="MobiDB-lite"/>
    </source>
</evidence>
<dbReference type="AlphaFoldDB" id="A0ABD0J2H3"/>
<evidence type="ECO:0000313" key="2">
    <source>
        <dbReference type="EMBL" id="KAK7452793.1"/>
    </source>
</evidence>
<proteinExistence type="predicted"/>
<name>A0ABD0J2H3_9CAEN</name>
<feature type="region of interest" description="Disordered" evidence="1">
    <location>
        <begin position="63"/>
        <end position="91"/>
    </location>
</feature>
<feature type="compositionally biased region" description="Basic and acidic residues" evidence="1">
    <location>
        <begin position="1"/>
        <end position="15"/>
    </location>
</feature>
<organism evidence="2 3">
    <name type="scientific">Batillaria attramentaria</name>
    <dbReference type="NCBI Taxonomy" id="370345"/>
    <lineage>
        <taxon>Eukaryota</taxon>
        <taxon>Metazoa</taxon>
        <taxon>Spiralia</taxon>
        <taxon>Lophotrochozoa</taxon>
        <taxon>Mollusca</taxon>
        <taxon>Gastropoda</taxon>
        <taxon>Caenogastropoda</taxon>
        <taxon>Sorbeoconcha</taxon>
        <taxon>Cerithioidea</taxon>
        <taxon>Batillariidae</taxon>
        <taxon>Batillaria</taxon>
    </lineage>
</organism>
<dbReference type="EMBL" id="JACVVK020000716">
    <property type="protein sequence ID" value="KAK7452793.1"/>
    <property type="molecule type" value="Genomic_DNA"/>
</dbReference>
<feature type="region of interest" description="Disordered" evidence="1">
    <location>
        <begin position="1"/>
        <end position="22"/>
    </location>
</feature>
<protein>
    <submittedName>
        <fullName evidence="2">Uncharacterized protein</fullName>
    </submittedName>
</protein>
<dbReference type="Proteomes" id="UP001519460">
    <property type="component" value="Unassembled WGS sequence"/>
</dbReference>
<comment type="caution">
    <text evidence="2">The sequence shown here is derived from an EMBL/GenBank/DDBJ whole genome shotgun (WGS) entry which is preliminary data.</text>
</comment>